<dbReference type="WBParaSite" id="BPAG_0000974701-mRNA-1">
    <property type="protein sequence ID" value="BPAG_0000974701-mRNA-1"/>
    <property type="gene ID" value="BPAG_0000974701"/>
</dbReference>
<sequence length="114" mass="13041">MKTEIAEFKDRSGDFGGRSARVKQVTELSIIQNVLQISRMRWEVGGCRPSNWMIEAQIGYFPVNRSSAGRKFLFPNVAIDYFTWENHEVAFLCSDYGVIVDDQQTTVRAAVKFL</sequence>
<dbReference type="AlphaFoldDB" id="A0A0N4TMR4"/>
<name>A0A0N4TMR4_BRUPA</name>
<gene>
    <name evidence="1" type="ORF">BPAG_LOCUS9709</name>
</gene>
<reference evidence="1 2" key="2">
    <citation type="submission" date="2018-11" db="EMBL/GenBank/DDBJ databases">
        <authorList>
            <consortium name="Pathogen Informatics"/>
        </authorList>
    </citation>
    <scope>NUCLEOTIDE SEQUENCE [LARGE SCALE GENOMIC DNA]</scope>
</reference>
<organism evidence="3">
    <name type="scientific">Brugia pahangi</name>
    <name type="common">Filarial nematode worm</name>
    <dbReference type="NCBI Taxonomy" id="6280"/>
    <lineage>
        <taxon>Eukaryota</taxon>
        <taxon>Metazoa</taxon>
        <taxon>Ecdysozoa</taxon>
        <taxon>Nematoda</taxon>
        <taxon>Chromadorea</taxon>
        <taxon>Rhabditida</taxon>
        <taxon>Spirurina</taxon>
        <taxon>Spiruromorpha</taxon>
        <taxon>Filarioidea</taxon>
        <taxon>Onchocercidae</taxon>
        <taxon>Brugia</taxon>
    </lineage>
</organism>
<protein>
    <submittedName>
        <fullName evidence="3">Reverse transcriptase</fullName>
    </submittedName>
</protein>
<dbReference type="Proteomes" id="UP000278627">
    <property type="component" value="Unassembled WGS sequence"/>
</dbReference>
<evidence type="ECO:0000313" key="2">
    <source>
        <dbReference type="Proteomes" id="UP000278627"/>
    </source>
</evidence>
<accession>A0A0N4TMR4</accession>
<evidence type="ECO:0000313" key="1">
    <source>
        <dbReference type="EMBL" id="VDN90895.1"/>
    </source>
</evidence>
<evidence type="ECO:0000313" key="3">
    <source>
        <dbReference type="WBParaSite" id="BPAG_0000974701-mRNA-1"/>
    </source>
</evidence>
<dbReference type="EMBL" id="UZAD01013163">
    <property type="protein sequence ID" value="VDN90895.1"/>
    <property type="molecule type" value="Genomic_DNA"/>
</dbReference>
<proteinExistence type="predicted"/>
<reference evidence="3" key="1">
    <citation type="submission" date="2017-02" db="UniProtKB">
        <authorList>
            <consortium name="WormBaseParasite"/>
        </authorList>
    </citation>
    <scope>IDENTIFICATION</scope>
</reference>
<keyword evidence="2" id="KW-1185">Reference proteome</keyword>